<organism evidence="7 8">
    <name type="scientific">Nocardioides marinus</name>
    <dbReference type="NCBI Taxonomy" id="374514"/>
    <lineage>
        <taxon>Bacteria</taxon>
        <taxon>Bacillati</taxon>
        <taxon>Actinomycetota</taxon>
        <taxon>Actinomycetes</taxon>
        <taxon>Propionibacteriales</taxon>
        <taxon>Nocardioidaceae</taxon>
        <taxon>Nocardioides</taxon>
    </lineage>
</organism>
<dbReference type="Gene3D" id="3.40.720.10">
    <property type="entry name" value="Alkaline Phosphatase, subunit A"/>
    <property type="match status" value="1"/>
</dbReference>
<feature type="domain" description="Sulfatase N-terminal" evidence="6">
    <location>
        <begin position="54"/>
        <end position="431"/>
    </location>
</feature>
<evidence type="ECO:0000256" key="1">
    <source>
        <dbReference type="ARBA" id="ARBA00008779"/>
    </source>
</evidence>
<dbReference type="PROSITE" id="PS00523">
    <property type="entry name" value="SULFATASE_1"/>
    <property type="match status" value="1"/>
</dbReference>
<gene>
    <name evidence="7" type="ORF">BKA05_000270</name>
</gene>
<dbReference type="GO" id="GO:0016787">
    <property type="term" value="F:hydrolase activity"/>
    <property type="evidence" value="ECO:0007669"/>
    <property type="project" value="UniProtKB-KW"/>
</dbReference>
<evidence type="ECO:0000313" key="8">
    <source>
        <dbReference type="Proteomes" id="UP000537326"/>
    </source>
</evidence>
<comment type="caution">
    <text evidence="7">The sequence shown here is derived from an EMBL/GenBank/DDBJ whole genome shotgun (WGS) entry which is preliminary data.</text>
</comment>
<evidence type="ECO:0000256" key="5">
    <source>
        <dbReference type="SAM" id="SignalP"/>
    </source>
</evidence>
<dbReference type="SUPFAM" id="SSF53649">
    <property type="entry name" value="Alkaline phosphatase-like"/>
    <property type="match status" value="1"/>
</dbReference>
<dbReference type="EMBL" id="JACBZI010000001">
    <property type="protein sequence ID" value="NYI08755.1"/>
    <property type="molecule type" value="Genomic_DNA"/>
</dbReference>
<proteinExistence type="inferred from homology"/>
<dbReference type="InterPro" id="IPR000917">
    <property type="entry name" value="Sulfatase_N"/>
</dbReference>
<reference evidence="7 8" key="1">
    <citation type="submission" date="2020-07" db="EMBL/GenBank/DDBJ databases">
        <title>Sequencing the genomes of 1000 actinobacteria strains.</title>
        <authorList>
            <person name="Klenk H.-P."/>
        </authorList>
    </citation>
    <scope>NUCLEOTIDE SEQUENCE [LARGE SCALE GENOMIC DNA]</scope>
    <source>
        <strain evidence="7 8">DSM 18248</strain>
    </source>
</reference>
<keyword evidence="4" id="KW-0325">Glycoprotein</keyword>
<keyword evidence="3" id="KW-0378">Hydrolase</keyword>
<evidence type="ECO:0000256" key="3">
    <source>
        <dbReference type="ARBA" id="ARBA00022801"/>
    </source>
</evidence>
<keyword evidence="2 5" id="KW-0732">Signal</keyword>
<comment type="similarity">
    <text evidence="1">Belongs to the sulfatase family.</text>
</comment>
<evidence type="ECO:0000256" key="2">
    <source>
        <dbReference type="ARBA" id="ARBA00022729"/>
    </source>
</evidence>
<feature type="signal peptide" evidence="5">
    <location>
        <begin position="1"/>
        <end position="26"/>
    </location>
</feature>
<dbReference type="Pfam" id="PF00884">
    <property type="entry name" value="Sulfatase"/>
    <property type="match status" value="1"/>
</dbReference>
<dbReference type="Proteomes" id="UP000537326">
    <property type="component" value="Unassembled WGS sequence"/>
</dbReference>
<accession>A0A7Z0C0J8</accession>
<evidence type="ECO:0000313" key="7">
    <source>
        <dbReference type="EMBL" id="NYI08755.1"/>
    </source>
</evidence>
<dbReference type="AlphaFoldDB" id="A0A7Z0C0J8"/>
<feature type="chain" id="PRO_5038393985" evidence="5">
    <location>
        <begin position="27"/>
        <end position="572"/>
    </location>
</feature>
<evidence type="ECO:0000256" key="4">
    <source>
        <dbReference type="ARBA" id="ARBA00023180"/>
    </source>
</evidence>
<dbReference type="InterPro" id="IPR017850">
    <property type="entry name" value="Alkaline_phosphatase_core_sf"/>
</dbReference>
<name>A0A7Z0C0J8_9ACTN</name>
<dbReference type="PANTHER" id="PTHR43108:SF8">
    <property type="entry name" value="SD21168P"/>
    <property type="match status" value="1"/>
</dbReference>
<protein>
    <submittedName>
        <fullName evidence="7">Arylsulfatase A-like enzyme</fullName>
    </submittedName>
</protein>
<dbReference type="InterPro" id="IPR024607">
    <property type="entry name" value="Sulfatase_CS"/>
</dbReference>
<dbReference type="RefSeq" id="WP_179529822.1">
    <property type="nucleotide sequence ID" value="NZ_BAAAPP010000002.1"/>
</dbReference>
<evidence type="ECO:0000259" key="6">
    <source>
        <dbReference type="Pfam" id="PF00884"/>
    </source>
</evidence>
<dbReference type="PROSITE" id="PS51257">
    <property type="entry name" value="PROKAR_LIPOPROTEIN"/>
    <property type="match status" value="1"/>
</dbReference>
<sequence length="572" mass="63883">MLRSRALAAPLLLAACLTFSSSPATTANPAPAAAVAPSALLGLPSRAPDQDPRPNVVVVMADDLRVDDLQWMPRTRRLFERTGISFENSFAPYPLCCPARATFLTGQHAHNHGVYWHEPPYGYGAFDDSRTVATSLRAAGYRTGFLGKYLNRYGLDRSKVSGQPSHRYVPRGWDEWRGAVENPGDAGFHGGTYVYTDIAFNHGGRIDNRYRGRYSTEVIGSLSAQMAGRFADRRARSGRPFFLYVNHIAPHHGAPRDDDDPASWRDKDGFEHVFPTPYVPPRHRGRFDDVIDRAPGIARTGSPTEGDVSDKPRAVRRLPAMTGRDLAAMREAARQRAESAWVMDKEVSRLVRRLRKDDEWDRTVLVFTSDNGLLQGEHRFRTGKVWSYEPSLRVPLLVTGPGMRGRGDGGHRRYDPVDTPDLTATILDLADAEPPRKADGSSFLASLVDGDAGWDVPVLTEATHTAGGRSAAFGKRSSIGLRTARWSMTLYRDGFGELYDLVEDPLQHHNLWRSKKHRQVRTDLEEVWRRLRDCSGAGCQEPAPPAYRADASTVAAWTRGYWQEIDRVYGYR</sequence>
<keyword evidence="8" id="KW-1185">Reference proteome</keyword>
<dbReference type="PANTHER" id="PTHR43108">
    <property type="entry name" value="N-ACETYLGLUCOSAMINE-6-SULFATASE FAMILY MEMBER"/>
    <property type="match status" value="1"/>
</dbReference>